<evidence type="ECO:0000256" key="10">
    <source>
        <dbReference type="ARBA" id="ARBA00032168"/>
    </source>
</evidence>
<dbReference type="Pfam" id="PF24660">
    <property type="entry name" value="PGAP1_3rd"/>
    <property type="match status" value="1"/>
</dbReference>
<dbReference type="GO" id="GO:0005789">
    <property type="term" value="C:endoplasmic reticulum membrane"/>
    <property type="evidence" value="ECO:0007669"/>
    <property type="project" value="UniProtKB-SubCell"/>
</dbReference>
<dbReference type="Proteomes" id="UP001054945">
    <property type="component" value="Unassembled WGS sequence"/>
</dbReference>
<feature type="transmembrane region" description="Helical" evidence="11">
    <location>
        <begin position="496"/>
        <end position="519"/>
    </location>
</feature>
<evidence type="ECO:0000313" key="13">
    <source>
        <dbReference type="EMBL" id="GIY67579.1"/>
    </source>
</evidence>
<keyword evidence="8 11" id="KW-1133">Transmembrane helix</keyword>
<proteinExistence type="inferred from homology"/>
<name>A0AAV4VD88_CAEEX</name>
<feature type="transmembrane region" description="Helical" evidence="11">
    <location>
        <begin position="554"/>
        <end position="580"/>
    </location>
</feature>
<feature type="transmembrane region" description="Helical" evidence="11">
    <location>
        <begin position="407"/>
        <end position="426"/>
    </location>
</feature>
<keyword evidence="14" id="KW-1185">Reference proteome</keyword>
<keyword evidence="4 11" id="KW-0812">Transmembrane</keyword>
<evidence type="ECO:0000313" key="14">
    <source>
        <dbReference type="Proteomes" id="UP001054945"/>
    </source>
</evidence>
<organism evidence="13 14">
    <name type="scientific">Caerostris extrusa</name>
    <name type="common">Bark spider</name>
    <name type="synonym">Caerostris bankana</name>
    <dbReference type="NCBI Taxonomy" id="172846"/>
    <lineage>
        <taxon>Eukaryota</taxon>
        <taxon>Metazoa</taxon>
        <taxon>Ecdysozoa</taxon>
        <taxon>Arthropoda</taxon>
        <taxon>Chelicerata</taxon>
        <taxon>Arachnida</taxon>
        <taxon>Araneae</taxon>
        <taxon>Araneomorphae</taxon>
        <taxon>Entelegynae</taxon>
        <taxon>Araneoidea</taxon>
        <taxon>Araneidae</taxon>
        <taxon>Caerostris</taxon>
    </lineage>
</organism>
<dbReference type="GO" id="GO:0050185">
    <property type="term" value="F:phosphatidylinositol deacylase activity"/>
    <property type="evidence" value="ECO:0007669"/>
    <property type="project" value="TreeGrafter"/>
</dbReference>
<evidence type="ECO:0000256" key="11">
    <source>
        <dbReference type="SAM" id="Phobius"/>
    </source>
</evidence>
<feature type="domain" description="GPI inositol-deacylase PGAP1-like alpha/beta" evidence="12">
    <location>
        <begin position="124"/>
        <end position="164"/>
    </location>
</feature>
<evidence type="ECO:0000256" key="9">
    <source>
        <dbReference type="ARBA" id="ARBA00023136"/>
    </source>
</evidence>
<keyword evidence="5" id="KW-0378">Hydrolase</keyword>
<dbReference type="GO" id="GO:0015031">
    <property type="term" value="P:protein transport"/>
    <property type="evidence" value="ECO:0007669"/>
    <property type="project" value="UniProtKB-KW"/>
</dbReference>
<comment type="caution">
    <text evidence="13">The sequence shown here is derived from an EMBL/GenBank/DDBJ whole genome shotgun (WGS) entry which is preliminary data.</text>
</comment>
<keyword evidence="6" id="KW-0256">Endoplasmic reticulum</keyword>
<keyword evidence="7" id="KW-0653">Protein transport</keyword>
<gene>
    <name evidence="13" type="primary">pgap1</name>
    <name evidence="13" type="ORF">CEXT_782701</name>
</gene>
<evidence type="ECO:0000256" key="6">
    <source>
        <dbReference type="ARBA" id="ARBA00022824"/>
    </source>
</evidence>
<dbReference type="AlphaFoldDB" id="A0AAV4VD88"/>
<dbReference type="PANTHER" id="PTHR15495">
    <property type="entry name" value="NEGATIVE REGULATOR OF VESICLE FORMATION-RELATED"/>
    <property type="match status" value="1"/>
</dbReference>
<evidence type="ECO:0000256" key="2">
    <source>
        <dbReference type="ARBA" id="ARBA00006931"/>
    </source>
</evidence>
<evidence type="ECO:0000256" key="5">
    <source>
        <dbReference type="ARBA" id="ARBA00022801"/>
    </source>
</evidence>
<evidence type="ECO:0000256" key="3">
    <source>
        <dbReference type="ARBA" id="ARBA00022448"/>
    </source>
</evidence>
<accession>A0AAV4VD88</accession>
<keyword evidence="9 11" id="KW-0472">Membrane</keyword>
<dbReference type="InterPro" id="IPR029058">
    <property type="entry name" value="AB_hydrolase_fold"/>
</dbReference>
<dbReference type="SUPFAM" id="SSF53474">
    <property type="entry name" value="alpha/beta-Hydrolases"/>
    <property type="match status" value="1"/>
</dbReference>
<evidence type="ECO:0000256" key="1">
    <source>
        <dbReference type="ARBA" id="ARBA00004477"/>
    </source>
</evidence>
<dbReference type="InterPro" id="IPR012908">
    <property type="entry name" value="PGAP1-ab_dom-like"/>
</dbReference>
<dbReference type="GO" id="GO:0006888">
    <property type="term" value="P:endoplasmic reticulum to Golgi vesicle-mediated transport"/>
    <property type="evidence" value="ECO:0007669"/>
    <property type="project" value="TreeGrafter"/>
</dbReference>
<evidence type="ECO:0000256" key="4">
    <source>
        <dbReference type="ARBA" id="ARBA00022692"/>
    </source>
</evidence>
<reference evidence="13 14" key="1">
    <citation type="submission" date="2021-06" db="EMBL/GenBank/DDBJ databases">
        <title>Caerostris extrusa draft genome.</title>
        <authorList>
            <person name="Kono N."/>
            <person name="Arakawa K."/>
        </authorList>
    </citation>
    <scope>NUCLEOTIDE SEQUENCE [LARGE SCALE GENOMIC DNA]</scope>
</reference>
<feature type="transmembrane region" description="Helical" evidence="11">
    <location>
        <begin position="608"/>
        <end position="631"/>
    </location>
</feature>
<comment type="similarity">
    <text evidence="2">Belongs to the GPI inositol-deacylase family.</text>
</comment>
<dbReference type="EMBL" id="BPLR01014256">
    <property type="protein sequence ID" value="GIY67579.1"/>
    <property type="molecule type" value="Genomic_DNA"/>
</dbReference>
<dbReference type="PANTHER" id="PTHR15495:SF7">
    <property type="entry name" value="GPI INOSITOL-DEACYLASE"/>
    <property type="match status" value="1"/>
</dbReference>
<comment type="subcellular location">
    <subcellularLocation>
        <location evidence="1">Endoplasmic reticulum membrane</location>
        <topology evidence="1">Multi-pass membrane protein</topology>
    </subcellularLocation>
</comment>
<dbReference type="InterPro" id="IPR039529">
    <property type="entry name" value="PGAP1/BST1"/>
</dbReference>
<evidence type="ECO:0000256" key="7">
    <source>
        <dbReference type="ARBA" id="ARBA00022927"/>
    </source>
</evidence>
<evidence type="ECO:0000259" key="12">
    <source>
        <dbReference type="Pfam" id="PF07819"/>
    </source>
</evidence>
<dbReference type="Pfam" id="PF07819">
    <property type="entry name" value="PGAP1"/>
    <property type="match status" value="1"/>
</dbReference>
<evidence type="ECO:0000256" key="8">
    <source>
        <dbReference type="ARBA" id="ARBA00022989"/>
    </source>
</evidence>
<keyword evidence="3" id="KW-0813">Transport</keyword>
<sequence>MCTLCRKPQKSLYANYSYDLIDLNKSHDAPRWPTSSDHFGNCALMFVTGKRSAALCLGMKEYPEYLKIPLKYDIAQQFQRYNLYVYGEGKYFEELQKGKYLGSPVLFIPGNAGSYRQIRSLASEISGLYGGTLKKQSEFVLACISHIQSLYSSEKKIILIGHSMTSSIPGVWVSTDHLAIVILWMLKIYLDIIICQSSGSHFPQVPLIPVSTFTTSGQWIEQENNAWRFSRSKVLSTIYLLIPVRKNTNVLLVASGIIDILGERYNSNDRTKYVKLPSVIHRAFSPPVKMLSISLSEQSVFYNITISQSYGVFESVELQLETRLCRAGSVVGQGIIKIRIPWSNEISYHHIRTVLGGVTTIPITAYFLPPPNFSHDVIVELILDPECSVALTAKFPLNIVAYQFAKFYAVYIFGYTVALLLALFAGQMRHFEAIGSFSSCITVFGQYPTYITLVVVPSVLYHFILAPELNVAFIPTADEIIQDDNRFISTVILRTLLYLIACGLITVLYIVCVLFLIGISKLWMCLKRKTLLNITEVPMEQALKVKRKISKFQLVWTAFIGAVSLEFSSSLAFTIAFIAYSLKFVSSYIRCAAEIERRGCGCSNQMVLAIYGAAFMDVCILSSISWLNCLVQESSIQSSST</sequence>
<protein>
    <recommendedName>
        <fullName evidence="10">Post-GPI attachment to proteins factor 1</fullName>
    </recommendedName>
</protein>
<dbReference type="GO" id="GO:0006505">
    <property type="term" value="P:GPI anchor metabolic process"/>
    <property type="evidence" value="ECO:0007669"/>
    <property type="project" value="TreeGrafter"/>
</dbReference>